<proteinExistence type="predicted"/>
<name>A0A6J5MUW0_9CAUD</name>
<sequence length="1037" mass="117184">MKDNKYVDLKGLELLNTPRQLDQFEAVGSKAFAVRSIFDFSLTPRFVVEGRDTGELFLFENLVLEGDTWDGYKGAPGHASLMLENKPVWANNYSVSENYFITQTVSDITNELNVPYWNENALIYLDQGVPSIYNQAHNNPNNVREFRSGHIELTFKTNKQNSIIGVGTTKKTNYGTVFSTNGTGNSEAEFAGSRVFNDSVAVIDKDSAYLQDGFTNSHTLYLNLKNGKINIEYFDDYGLNKKEFSILGNISVSDDQWHHVVVNFGKPGIVRHGENKFNERFIEIWVDGKLDKRTKEYVNNSQIYFPTIDWLLMDPTLIDNSVDLFTIGRLYTDPSPLGGGVTDYTNNISSDLVNRKFDNAKSTAFKGSINHYSSGINSPLSKNEIQERYNLYRGKYNVAQSIDVKAEMVSPTIYANKKKALKLFWNKLVNENSKNGLELDDNFNVYTYSVTNKIINSSSEVYNVDKSISKEIKFLPDVKVVLKDNVLILGPGKELLFNRREIWNAQIPESIQLTPNLGLYDALDAVGLDFKPETNSRFSAYGIENLLFSGISLNNGDRILLTNQINKKENGIYIFNGLNKPLTRDPELRSSSKLNNSVVRVIDGYYKDTSWMLSNTITTLNDAQEWLELEFHPSADDINSQPIFAQRWSNTNGEERFIDLEQDINIADYDIIVFMNYPETNEEIKESFVGYDDFEIKVKYDNFIKSLQNVCAQGASLYVSSPKLAEDLGIVKKFTKINQEIEISDAQSAALNPFEINEPADTYFDTHRNNKYELATPVTGLTNKQTYILTDFINYNPDNNYDYEQYHAKYAYRQFGLQEGNEFIIPGLSLRKITTNQNLPGFVQNQRTTDTLAVVAPSDILTGTVVTKLANTYYTGSTVVNNPYDDYASTIIVYNNQVLGGQPITGKIFVNCVEDGYTFSRQEYNKAVIQVIPTPDANETTATRAWQYSTSRLNRLPQRINVRELTGLGQTTSTSGGGGPFIQAQSNASNGIIRSKTDLGNINYQSDLYASEAEEIYPIQEIPVLSMTWLGLQWLAE</sequence>
<dbReference type="Gene3D" id="2.60.120.200">
    <property type="match status" value="1"/>
</dbReference>
<organism evidence="1">
    <name type="scientific">uncultured Caudovirales phage</name>
    <dbReference type="NCBI Taxonomy" id="2100421"/>
    <lineage>
        <taxon>Viruses</taxon>
        <taxon>Duplodnaviria</taxon>
        <taxon>Heunggongvirae</taxon>
        <taxon>Uroviricota</taxon>
        <taxon>Caudoviricetes</taxon>
        <taxon>Peduoviridae</taxon>
        <taxon>Maltschvirus</taxon>
        <taxon>Maltschvirus maltsch</taxon>
    </lineage>
</organism>
<dbReference type="SUPFAM" id="SSF49899">
    <property type="entry name" value="Concanavalin A-like lectins/glucanases"/>
    <property type="match status" value="1"/>
</dbReference>
<evidence type="ECO:0000313" key="1">
    <source>
        <dbReference type="EMBL" id="CAB4149627.1"/>
    </source>
</evidence>
<gene>
    <name evidence="1" type="ORF">UFOVP552_14</name>
</gene>
<evidence type="ECO:0008006" key="2">
    <source>
        <dbReference type="Google" id="ProtNLM"/>
    </source>
</evidence>
<dbReference type="EMBL" id="LR796523">
    <property type="protein sequence ID" value="CAB4149627.1"/>
    <property type="molecule type" value="Genomic_DNA"/>
</dbReference>
<reference evidence="1" key="1">
    <citation type="submission" date="2020-04" db="EMBL/GenBank/DDBJ databases">
        <authorList>
            <person name="Chiriac C."/>
            <person name="Salcher M."/>
            <person name="Ghai R."/>
            <person name="Kavagutti S V."/>
        </authorList>
    </citation>
    <scope>NUCLEOTIDE SEQUENCE</scope>
</reference>
<dbReference type="InterPro" id="IPR013320">
    <property type="entry name" value="ConA-like_dom_sf"/>
</dbReference>
<accession>A0A6J5MUW0</accession>
<protein>
    <recommendedName>
        <fullName evidence="2">Concanavalin A-like lectin/glucanases superfamily</fullName>
    </recommendedName>
</protein>